<dbReference type="InterPro" id="IPR015424">
    <property type="entry name" value="PyrdxlP-dep_Trfase"/>
</dbReference>
<dbReference type="InterPro" id="IPR005814">
    <property type="entry name" value="Aminotrans_3"/>
</dbReference>
<dbReference type="OrthoDB" id="730777at2"/>
<keyword evidence="11" id="KW-1185">Reference proteome</keyword>
<dbReference type="PANTHER" id="PTHR42684">
    <property type="entry name" value="ADENOSYLMETHIONINE-8-AMINO-7-OXONONANOATE AMINOTRANSFERASE"/>
    <property type="match status" value="1"/>
</dbReference>
<dbReference type="PROSITE" id="PS00600">
    <property type="entry name" value="AA_TRANSFER_CLASS_3"/>
    <property type="match status" value="1"/>
</dbReference>
<dbReference type="InterPro" id="IPR005815">
    <property type="entry name" value="BioA"/>
</dbReference>
<gene>
    <name evidence="9" type="primary">bioA</name>
    <name evidence="10" type="ORF">BC659_0538</name>
</gene>
<dbReference type="GO" id="GO:0004015">
    <property type="term" value="F:adenosylmethionine-8-amino-7-oxononanoate transaminase activity"/>
    <property type="evidence" value="ECO:0007669"/>
    <property type="project" value="UniProtKB-UniRule"/>
</dbReference>
<feature type="binding site" evidence="9">
    <location>
        <begin position="299"/>
        <end position="300"/>
    </location>
    <ligand>
        <name>pyridoxal 5'-phosphate</name>
        <dbReference type="ChEBI" id="CHEBI:597326"/>
    </ligand>
</feature>
<sequence>MSIIHKDQMYIWHPFTRQKNMATPIAITKARGSLLFDEEGKTYIDAISSWWVTLHGHAHPYIAEKIYQQALELEQVIFAGFTHRPAVELAERLLARLPGAFARIFYSDNGSTSTEVALKMSVQYWWNQGEKKRNKIIAFKNSYHGDTFGAMSVSDRSVFTMAFHDLLFDVIFLDTPTQHNLQDLIKTMDEHADTAAAFIYEPLVQGAGGMNMYSPALLNELLNAAKQNQIICIADEVMTGFGRTGKLFASEYMDHKPDIICLSKGLTGGTMALGVTACTDKIYQAYVDDDALKTFFHGHSFTANPIACSAALASLDLLEKEVCSQKIEWISAAHIQMTGRLTDSTLPVKDVRNLGTILAFEVDAGKKEYLNTISTTITRKAMKMGVYIRPLGNTVYLMPPYCITNDELERVYQVMEEAVLASCEW</sequence>
<name>A0A4R6IZX8_9BACT</name>
<accession>A0A4R6IZX8</accession>
<dbReference type="EC" id="2.6.1.62" evidence="9"/>
<dbReference type="Proteomes" id="UP000295741">
    <property type="component" value="Unassembled WGS sequence"/>
</dbReference>
<proteinExistence type="inferred from homology"/>
<evidence type="ECO:0000256" key="7">
    <source>
        <dbReference type="ARBA" id="ARBA00022898"/>
    </source>
</evidence>
<feature type="binding site" evidence="9">
    <location>
        <position position="50"/>
    </location>
    <ligand>
        <name>substrate</name>
    </ligand>
</feature>
<dbReference type="PANTHER" id="PTHR42684:SF3">
    <property type="entry name" value="ADENOSYLMETHIONINE-8-AMINO-7-OXONONANOATE AMINOTRANSFERASE"/>
    <property type="match status" value="1"/>
</dbReference>
<keyword evidence="4 9" id="KW-0808">Transferase</keyword>
<reference evidence="10 11" key="1">
    <citation type="submission" date="2019-03" db="EMBL/GenBank/DDBJ databases">
        <title>Genomic Encyclopedia of Archaeal and Bacterial Type Strains, Phase II (KMG-II): from individual species to whole genera.</title>
        <authorList>
            <person name="Goeker M."/>
        </authorList>
    </citation>
    <scope>NUCLEOTIDE SEQUENCE [LARGE SCALE GENOMIC DNA]</scope>
    <source>
        <strain evidence="10 11">DSM 28323</strain>
    </source>
</reference>
<feature type="modified residue" description="N6-(pyridoxal phosphate)lysine" evidence="9">
    <location>
        <position position="264"/>
    </location>
</feature>
<evidence type="ECO:0000256" key="5">
    <source>
        <dbReference type="ARBA" id="ARBA00022691"/>
    </source>
</evidence>
<feature type="binding site" evidence="9">
    <location>
        <position position="143"/>
    </location>
    <ligand>
        <name>substrate</name>
    </ligand>
</feature>
<dbReference type="SUPFAM" id="SSF53383">
    <property type="entry name" value="PLP-dependent transferases"/>
    <property type="match status" value="1"/>
</dbReference>
<dbReference type="HAMAP" id="MF_00834">
    <property type="entry name" value="BioA"/>
    <property type="match status" value="1"/>
</dbReference>
<feature type="binding site" evidence="9">
    <location>
        <position position="264"/>
    </location>
    <ligand>
        <name>substrate</name>
    </ligand>
</feature>
<comment type="similarity">
    <text evidence="9">Belongs to the class-III pyridoxal-phosphate-dependent aminotransferase family. BioA subfamily.</text>
</comment>
<dbReference type="AlphaFoldDB" id="A0A4R6IZX8"/>
<organism evidence="10 11">
    <name type="scientific">Sediminibacterium goheungense</name>
    <dbReference type="NCBI Taxonomy" id="1086393"/>
    <lineage>
        <taxon>Bacteria</taxon>
        <taxon>Pseudomonadati</taxon>
        <taxon>Bacteroidota</taxon>
        <taxon>Chitinophagia</taxon>
        <taxon>Chitinophagales</taxon>
        <taxon>Chitinophagaceae</taxon>
        <taxon>Sediminibacterium</taxon>
    </lineage>
</organism>
<evidence type="ECO:0000256" key="8">
    <source>
        <dbReference type="ARBA" id="ARBA00048449"/>
    </source>
</evidence>
<evidence type="ECO:0000256" key="3">
    <source>
        <dbReference type="ARBA" id="ARBA00022576"/>
    </source>
</evidence>
<evidence type="ECO:0000256" key="1">
    <source>
        <dbReference type="ARBA" id="ARBA00001933"/>
    </source>
</evidence>
<dbReference type="CDD" id="cd00610">
    <property type="entry name" value="OAT_like"/>
    <property type="match status" value="1"/>
</dbReference>
<keyword evidence="3 9" id="KW-0032">Aminotransferase</keyword>
<dbReference type="Gene3D" id="3.40.640.10">
    <property type="entry name" value="Type I PLP-dependent aspartate aminotransferase-like (Major domain)"/>
    <property type="match status" value="1"/>
</dbReference>
<evidence type="ECO:0000256" key="2">
    <source>
        <dbReference type="ARBA" id="ARBA00005063"/>
    </source>
</evidence>
<evidence type="ECO:0000256" key="9">
    <source>
        <dbReference type="HAMAP-Rule" id="MF_00834"/>
    </source>
</evidence>
<feature type="binding site" evidence="9">
    <location>
        <position position="389"/>
    </location>
    <ligand>
        <name>substrate</name>
    </ligand>
</feature>
<dbReference type="Pfam" id="PF00202">
    <property type="entry name" value="Aminotran_3"/>
    <property type="match status" value="1"/>
</dbReference>
<protein>
    <recommendedName>
        <fullName evidence="9">Adenosylmethionine-8-amino-7-oxononanoate aminotransferase</fullName>
        <ecNumber evidence="9">2.6.1.62</ecNumber>
    </recommendedName>
    <alternativeName>
        <fullName evidence="9">7,8-diamino-pelargonic acid aminotransferase</fullName>
        <shortName evidence="9">DAPA AT</shortName>
        <shortName evidence="9">DAPA aminotransferase</shortName>
    </alternativeName>
    <alternativeName>
        <fullName evidence="9">7,8-diaminononanoate synthase</fullName>
        <shortName evidence="9">DANS</shortName>
    </alternativeName>
    <alternativeName>
        <fullName evidence="9">Diaminopelargonic acid synthase</fullName>
    </alternativeName>
</protein>
<dbReference type="UniPathway" id="UPA00078">
    <property type="reaction ID" value="UER00160"/>
</dbReference>
<feature type="site" description="Participates in the substrate recognition with KAPA and in a stacking interaction with the adenine ring of SAM" evidence="9">
    <location>
        <position position="15"/>
    </location>
</feature>
<dbReference type="NCBIfam" id="NF004624">
    <property type="entry name" value="PRK05964.1"/>
    <property type="match status" value="1"/>
</dbReference>
<dbReference type="GO" id="GO:0051537">
    <property type="term" value="F:2 iron, 2 sulfur cluster binding"/>
    <property type="evidence" value="ECO:0007669"/>
    <property type="project" value="UniProtKB-KW"/>
</dbReference>
<feature type="binding site" evidence="9">
    <location>
        <begin position="110"/>
        <end position="111"/>
    </location>
    <ligand>
        <name>pyridoxal 5'-phosphate</name>
        <dbReference type="ChEBI" id="CHEBI:597326"/>
    </ligand>
</feature>
<keyword evidence="7 9" id="KW-0663">Pyridoxal phosphate</keyword>
<dbReference type="EMBL" id="SNWP01000010">
    <property type="protein sequence ID" value="TDO28472.1"/>
    <property type="molecule type" value="Genomic_DNA"/>
</dbReference>
<comment type="function">
    <text evidence="9">Catalyzes the transfer of the alpha-amino group from S-adenosyl-L-methionine (SAM) to 7-keto-8-aminopelargonic acid (KAPA) to form 7,8-diaminopelargonic acid (DAPA). It is the only aminotransferase known to utilize SAM as an amino donor.</text>
</comment>
<evidence type="ECO:0000256" key="6">
    <source>
        <dbReference type="ARBA" id="ARBA00022756"/>
    </source>
</evidence>
<dbReference type="GO" id="GO:0009102">
    <property type="term" value="P:biotin biosynthetic process"/>
    <property type="evidence" value="ECO:0007669"/>
    <property type="project" value="UniProtKB-UniRule"/>
</dbReference>
<evidence type="ECO:0000313" key="11">
    <source>
        <dbReference type="Proteomes" id="UP000295741"/>
    </source>
</evidence>
<keyword evidence="6 9" id="KW-0093">Biotin biosynthesis</keyword>
<feature type="binding site" evidence="9">
    <location>
        <position position="298"/>
    </location>
    <ligand>
        <name>substrate</name>
    </ligand>
</feature>
<evidence type="ECO:0000313" key="10">
    <source>
        <dbReference type="EMBL" id="TDO28472.1"/>
    </source>
</evidence>
<dbReference type="InterPro" id="IPR049704">
    <property type="entry name" value="Aminotrans_3_PPA_site"/>
</dbReference>
<keyword evidence="5 9" id="KW-0949">S-adenosyl-L-methionine</keyword>
<evidence type="ECO:0000256" key="4">
    <source>
        <dbReference type="ARBA" id="ARBA00022679"/>
    </source>
</evidence>
<comment type="caution">
    <text evidence="10">The sequence shown here is derived from an EMBL/GenBank/DDBJ whole genome shotgun (WGS) entry which is preliminary data.</text>
</comment>
<comment type="subcellular location">
    <subcellularLocation>
        <location evidence="9">Cytoplasm</location>
    </subcellularLocation>
</comment>
<dbReference type="GO" id="GO:0005737">
    <property type="term" value="C:cytoplasm"/>
    <property type="evidence" value="ECO:0007669"/>
    <property type="project" value="UniProtKB-SubCell"/>
</dbReference>
<comment type="subunit">
    <text evidence="9">Homodimer.</text>
</comment>
<dbReference type="GO" id="GO:0030170">
    <property type="term" value="F:pyridoxal phosphate binding"/>
    <property type="evidence" value="ECO:0007669"/>
    <property type="project" value="UniProtKB-UniRule"/>
</dbReference>
<dbReference type="RefSeq" id="WP_133473013.1">
    <property type="nucleotide sequence ID" value="NZ_SNWP01000010.1"/>
</dbReference>
<dbReference type="InterPro" id="IPR015422">
    <property type="entry name" value="PyrdxlP-dep_Trfase_small"/>
</dbReference>
<comment type="cofactor">
    <cofactor evidence="1 9">
        <name>pyridoxal 5'-phosphate</name>
        <dbReference type="ChEBI" id="CHEBI:597326"/>
    </cofactor>
</comment>
<dbReference type="Gene3D" id="3.90.1150.10">
    <property type="entry name" value="Aspartate Aminotransferase, domain 1"/>
    <property type="match status" value="1"/>
</dbReference>
<comment type="pathway">
    <text evidence="2 9">Cofactor biosynthesis; biotin biosynthesis; 7,8-diaminononanoate from 8-amino-7-oxononanoate (SAM route): step 1/1.</text>
</comment>
<feature type="binding site" evidence="9">
    <location>
        <position position="235"/>
    </location>
    <ligand>
        <name>pyridoxal 5'-phosphate</name>
        <dbReference type="ChEBI" id="CHEBI:597326"/>
    </ligand>
</feature>
<dbReference type="NCBIfam" id="TIGR00508">
    <property type="entry name" value="bioA"/>
    <property type="match status" value="1"/>
</dbReference>
<dbReference type="GO" id="GO:0004141">
    <property type="term" value="F:dethiobiotin synthase activity"/>
    <property type="evidence" value="ECO:0007669"/>
    <property type="project" value="TreeGrafter"/>
</dbReference>
<dbReference type="InterPro" id="IPR015421">
    <property type="entry name" value="PyrdxlP-dep_Trfase_major"/>
</dbReference>
<comment type="catalytic activity">
    <reaction evidence="8 9">
        <text>(8S)-8-amino-7-oxononanoate + S-adenosyl-L-methionine = S-adenosyl-4-methylsulfanyl-2-oxobutanoate + (7R,8S)-7,8-diammoniononanoate</text>
        <dbReference type="Rhea" id="RHEA:16861"/>
        <dbReference type="ChEBI" id="CHEBI:16490"/>
        <dbReference type="ChEBI" id="CHEBI:59789"/>
        <dbReference type="ChEBI" id="CHEBI:149468"/>
        <dbReference type="ChEBI" id="CHEBI:149469"/>
        <dbReference type="EC" id="2.6.1.62"/>
    </reaction>
</comment>
<keyword evidence="9" id="KW-0963">Cytoplasm</keyword>